<sequence>MSQEEFARYEDMAIDGRLIYDEYPAEEYKYFSQLSRLGYKNRHEGWSKEICEDKQAEYKREYLHSKERNGRFFRQACIMQENIRRGQTTVWKINKTQDREEKLVYALQALELILCDEGLAEHNGVNIPEYAGCEYCNGVTEWSEKLGADGKEVRFEFCPVCGRMIEEG</sequence>
<dbReference type="AlphaFoldDB" id="A0AAW5KP21"/>
<comment type="caution">
    <text evidence="1">The sequence shown here is derived from an EMBL/GenBank/DDBJ whole genome shotgun (WGS) entry which is preliminary data.</text>
</comment>
<gene>
    <name evidence="1" type="ORF">NE632_08430</name>
</gene>
<reference evidence="1" key="1">
    <citation type="submission" date="2022-06" db="EMBL/GenBank/DDBJ databases">
        <title>Isolation of gut microbiota from human fecal samples.</title>
        <authorList>
            <person name="Pamer E.G."/>
            <person name="Barat B."/>
            <person name="Waligurski E."/>
            <person name="Medina S."/>
            <person name="Paddock L."/>
            <person name="Mostad J."/>
        </authorList>
    </citation>
    <scope>NUCLEOTIDE SEQUENCE</scope>
    <source>
        <strain evidence="1">DFI.5.57</strain>
    </source>
</reference>
<dbReference type="EMBL" id="JANGCN010000017">
    <property type="protein sequence ID" value="MCQ5153337.1"/>
    <property type="molecule type" value="Genomic_DNA"/>
</dbReference>
<dbReference type="Proteomes" id="UP001206236">
    <property type="component" value="Unassembled WGS sequence"/>
</dbReference>
<name>A0AAW5KP21_9FIRM</name>
<proteinExistence type="predicted"/>
<dbReference type="RefSeq" id="WP_195247539.1">
    <property type="nucleotide sequence ID" value="NZ_JANGCN010000017.1"/>
</dbReference>
<evidence type="ECO:0000313" key="1">
    <source>
        <dbReference type="EMBL" id="MCQ5153337.1"/>
    </source>
</evidence>
<protein>
    <submittedName>
        <fullName evidence="1">Uncharacterized protein</fullName>
    </submittedName>
</protein>
<accession>A0AAW5KP21</accession>
<organism evidence="1 2">
    <name type="scientific">Ruminococcus bicirculans</name>
    <name type="common">ex Wegman et al. 2014</name>
    <dbReference type="NCBI Taxonomy" id="1160721"/>
    <lineage>
        <taxon>Bacteria</taxon>
        <taxon>Bacillati</taxon>
        <taxon>Bacillota</taxon>
        <taxon>Clostridia</taxon>
        <taxon>Eubacteriales</taxon>
        <taxon>Oscillospiraceae</taxon>
        <taxon>Ruminococcus</taxon>
    </lineage>
</organism>
<evidence type="ECO:0000313" key="2">
    <source>
        <dbReference type="Proteomes" id="UP001206236"/>
    </source>
</evidence>